<evidence type="ECO:0000256" key="1">
    <source>
        <dbReference type="ARBA" id="ARBA00004184"/>
    </source>
</evidence>
<dbReference type="InterPro" id="IPR009028">
    <property type="entry name" value="Coatomer/calthrin_app_sub_C"/>
</dbReference>
<dbReference type="EMBL" id="AAPE02020329">
    <property type="status" value="NOT_ANNOTATED_CDS"/>
    <property type="molecule type" value="Genomic_DNA"/>
</dbReference>
<dbReference type="GO" id="GO:0012505">
    <property type="term" value="C:endomembrane system"/>
    <property type="evidence" value="ECO:0007669"/>
    <property type="project" value="UniProtKB-SubCell"/>
</dbReference>
<reference evidence="7" key="2">
    <citation type="submission" date="2025-08" db="UniProtKB">
        <authorList>
            <consortium name="Ensembl"/>
        </authorList>
    </citation>
    <scope>IDENTIFICATION</scope>
</reference>
<dbReference type="InterPro" id="IPR013037">
    <property type="entry name" value="Clathrin_b-adaptin_app_Ig-like"/>
</dbReference>
<feature type="domain" description="Beta-adaptin appendage C-terminal subdomain" evidence="6">
    <location>
        <begin position="209"/>
        <end position="306"/>
    </location>
</feature>
<dbReference type="InterPro" id="IPR015151">
    <property type="entry name" value="B-adaptin_app_sub_C"/>
</dbReference>
<keyword evidence="3" id="KW-0653">Protein transport</keyword>
<keyword evidence="4" id="KW-0472">Membrane</keyword>
<dbReference type="Pfam" id="PF09066">
    <property type="entry name" value="B2-adapt-app_C"/>
    <property type="match status" value="1"/>
</dbReference>
<organism evidence="7 8">
    <name type="scientific">Myotis lucifugus</name>
    <name type="common">Little brown bat</name>
    <dbReference type="NCBI Taxonomy" id="59463"/>
    <lineage>
        <taxon>Eukaryota</taxon>
        <taxon>Metazoa</taxon>
        <taxon>Chordata</taxon>
        <taxon>Craniata</taxon>
        <taxon>Vertebrata</taxon>
        <taxon>Euteleostomi</taxon>
        <taxon>Mammalia</taxon>
        <taxon>Eutheria</taxon>
        <taxon>Laurasiatheria</taxon>
        <taxon>Chiroptera</taxon>
        <taxon>Yangochiroptera</taxon>
        <taxon>Vespertilionidae</taxon>
        <taxon>Myotis</taxon>
    </lineage>
</organism>
<evidence type="ECO:0000256" key="2">
    <source>
        <dbReference type="ARBA" id="ARBA00022448"/>
    </source>
</evidence>
<evidence type="ECO:0000313" key="8">
    <source>
        <dbReference type="Proteomes" id="UP000001074"/>
    </source>
</evidence>
<evidence type="ECO:0000259" key="5">
    <source>
        <dbReference type="SMART" id="SM00809"/>
    </source>
</evidence>
<dbReference type="STRING" id="59463.ENSMLUP00000020457"/>
<dbReference type="GO" id="GO:0030131">
    <property type="term" value="C:clathrin adaptor complex"/>
    <property type="evidence" value="ECO:0007669"/>
    <property type="project" value="InterPro"/>
</dbReference>
<dbReference type="eggNOG" id="KOG1061">
    <property type="taxonomic scope" value="Eukaryota"/>
</dbReference>
<dbReference type="Ensembl" id="ENSMLUT00000026349.1">
    <property type="protein sequence ID" value="ENSMLUP00000020457.1"/>
    <property type="gene ID" value="ENSMLUG00000025105.1"/>
</dbReference>
<dbReference type="GeneTree" id="ENSGT00940000155206"/>
<dbReference type="HOGENOM" id="CLU_049511_0_0_1"/>
<dbReference type="GO" id="GO:0016192">
    <property type="term" value="P:vesicle-mediated transport"/>
    <property type="evidence" value="ECO:0007669"/>
    <property type="project" value="InterPro"/>
</dbReference>
<dbReference type="SUPFAM" id="SSF55711">
    <property type="entry name" value="Subdomain of clathrin and coatomer appendage domain"/>
    <property type="match status" value="1"/>
</dbReference>
<evidence type="ECO:0000256" key="4">
    <source>
        <dbReference type="ARBA" id="ARBA00023136"/>
    </source>
</evidence>
<dbReference type="InterPro" id="IPR011989">
    <property type="entry name" value="ARM-like"/>
</dbReference>
<comment type="subcellular location">
    <subcellularLocation>
        <location evidence="1">Endomembrane system</location>
        <topology evidence="1">Peripheral membrane protein</topology>
    </subcellularLocation>
</comment>
<dbReference type="AlphaFoldDB" id="G1Q9S4"/>
<dbReference type="Gene3D" id="1.25.10.10">
    <property type="entry name" value="Leucine-rich Repeat Variant"/>
    <property type="match status" value="1"/>
</dbReference>
<proteinExistence type="predicted"/>
<protein>
    <submittedName>
        <fullName evidence="7">Uncharacterized protein</fullName>
    </submittedName>
</protein>
<dbReference type="SUPFAM" id="SSF49348">
    <property type="entry name" value="Clathrin adaptor appendage domain"/>
    <property type="match status" value="1"/>
</dbReference>
<dbReference type="SMART" id="SM00809">
    <property type="entry name" value="Alpha_adaptinC2"/>
    <property type="match status" value="1"/>
</dbReference>
<keyword evidence="8" id="KW-1185">Reference proteome</keyword>
<accession>G1Q9S4</accession>
<evidence type="ECO:0000313" key="7">
    <source>
        <dbReference type="Ensembl" id="ENSMLUP00000020457.1"/>
    </source>
</evidence>
<reference evidence="7 8" key="1">
    <citation type="journal article" date="2011" name="Nature">
        <title>A high-resolution map of human evolutionary constraint using 29 mammals.</title>
        <authorList>
            <person name="Lindblad-Toh K."/>
            <person name="Garber M."/>
            <person name="Zuk O."/>
            <person name="Lin M.F."/>
            <person name="Parker B.J."/>
            <person name="Washietl S."/>
            <person name="Kheradpour P."/>
            <person name="Ernst J."/>
            <person name="Jordan G."/>
            <person name="Mauceli E."/>
            <person name="Ward L.D."/>
            <person name="Lowe C.B."/>
            <person name="Holloway A.K."/>
            <person name="Clamp M."/>
            <person name="Gnerre S."/>
            <person name="Alfoldi J."/>
            <person name="Beal K."/>
            <person name="Chang J."/>
            <person name="Clawson H."/>
            <person name="Cuff J."/>
            <person name="Di Palma F."/>
            <person name="Fitzgerald S."/>
            <person name="Flicek P."/>
            <person name="Guttman M."/>
            <person name="Hubisz M.J."/>
            <person name="Jaffe D.B."/>
            <person name="Jungreis I."/>
            <person name="Kent W.J."/>
            <person name="Kostka D."/>
            <person name="Lara M."/>
            <person name="Martins A.L."/>
            <person name="Massingham T."/>
            <person name="Moltke I."/>
            <person name="Raney B.J."/>
            <person name="Rasmussen M.D."/>
            <person name="Robinson J."/>
            <person name="Stark A."/>
            <person name="Vilella A.J."/>
            <person name="Wen J."/>
            <person name="Xie X."/>
            <person name="Zody M.C."/>
            <person name="Baldwin J."/>
            <person name="Bloom T."/>
            <person name="Chin C.W."/>
            <person name="Heiman D."/>
            <person name="Nicol R."/>
            <person name="Nusbaum C."/>
            <person name="Young S."/>
            <person name="Wilkinson J."/>
            <person name="Worley K.C."/>
            <person name="Kovar C.L."/>
            <person name="Muzny D.M."/>
            <person name="Gibbs R.A."/>
            <person name="Cree A."/>
            <person name="Dihn H.H."/>
            <person name="Fowler G."/>
            <person name="Jhangiani S."/>
            <person name="Joshi V."/>
            <person name="Lee S."/>
            <person name="Lewis L.R."/>
            <person name="Nazareth L.V."/>
            <person name="Okwuonu G."/>
            <person name="Santibanez J."/>
            <person name="Warren W.C."/>
            <person name="Mardis E.R."/>
            <person name="Weinstock G.M."/>
            <person name="Wilson R.K."/>
            <person name="Delehaunty K."/>
            <person name="Dooling D."/>
            <person name="Fronik C."/>
            <person name="Fulton L."/>
            <person name="Fulton B."/>
            <person name="Graves T."/>
            <person name="Minx P."/>
            <person name="Sodergren E."/>
            <person name="Birney E."/>
            <person name="Margulies E.H."/>
            <person name="Herrero J."/>
            <person name="Green E.D."/>
            <person name="Haussler D."/>
            <person name="Siepel A."/>
            <person name="Goldman N."/>
            <person name="Pollard K.S."/>
            <person name="Pedersen J.S."/>
            <person name="Lander E.S."/>
            <person name="Kellis M."/>
        </authorList>
    </citation>
    <scope>NUCLEOTIDE SEQUENCE [LARGE SCALE GENOMIC DNA]</scope>
</reference>
<dbReference type="InterPro" id="IPR013041">
    <property type="entry name" value="Clathrin_app_Ig-like_sf"/>
</dbReference>
<dbReference type="Gene3D" id="2.60.40.1150">
    <property type="match status" value="1"/>
</dbReference>
<dbReference type="InterPro" id="IPR008152">
    <property type="entry name" value="Clathrin_a/b/g-adaptin_app_Ig"/>
</dbReference>
<dbReference type="InParanoid" id="G1Q9S4"/>
<dbReference type="Gene3D" id="3.30.310.10">
    <property type="entry name" value="TATA-Binding Protein"/>
    <property type="match status" value="1"/>
</dbReference>
<sequence length="306" mass="34006">MTASKYFTTNKKGEIFLLKAELNNGKKEKRKEAVKKVTAFLTARKDVSFLPDVAYLCLMNYAQSASSEPTAAMVSSGLDDLLNSTGIGMPPAGYVAPEAVWLPAVKDKGLEISGTFTHHRGHSYMEMNYTNKALTDFTIQFNKNSFGVIPSTPLAIHPLVPDQGIDVSLPLNLGPVMKMDPLNNLQVAVKDNINAFYFSHLIPLNVHSVEDDKMESQVFLAAWKDIPNEKELQFQIKECHLKADVISSKLQKNSIYTIAKGNTEGHAVLTTLGSWQSYVTSQEIPIRYNLSLKCRAPEVSQYIYQV</sequence>
<dbReference type="Pfam" id="PF02883">
    <property type="entry name" value="Alpha_adaptinC2"/>
    <property type="match status" value="1"/>
</dbReference>
<reference evidence="7" key="3">
    <citation type="submission" date="2025-09" db="UniProtKB">
        <authorList>
            <consortium name="Ensembl"/>
        </authorList>
    </citation>
    <scope>IDENTIFICATION</scope>
</reference>
<dbReference type="PANTHER" id="PTHR11134">
    <property type="entry name" value="ADAPTOR COMPLEX SUBUNIT BETA FAMILY MEMBER"/>
    <property type="match status" value="1"/>
</dbReference>
<dbReference type="SMART" id="SM01020">
    <property type="entry name" value="B2-adapt-app_C"/>
    <property type="match status" value="1"/>
</dbReference>
<dbReference type="Proteomes" id="UP000001074">
    <property type="component" value="Unassembled WGS sequence"/>
</dbReference>
<dbReference type="InterPro" id="IPR026739">
    <property type="entry name" value="AP_beta"/>
</dbReference>
<evidence type="ECO:0000256" key="3">
    <source>
        <dbReference type="ARBA" id="ARBA00022927"/>
    </source>
</evidence>
<name>G1Q9S4_MYOLU</name>
<dbReference type="FunFam" id="2.60.40.1150:FF:000001">
    <property type="entry name" value="AP complex subunit beta"/>
    <property type="match status" value="1"/>
</dbReference>
<feature type="domain" description="Clathrin adaptor alpha/beta/gamma-adaptin appendage Ig-like subdomain" evidence="5">
    <location>
        <begin position="94"/>
        <end position="199"/>
    </location>
</feature>
<evidence type="ECO:0000259" key="6">
    <source>
        <dbReference type="SMART" id="SM01020"/>
    </source>
</evidence>
<dbReference type="GO" id="GO:0006886">
    <property type="term" value="P:intracellular protein transport"/>
    <property type="evidence" value="ECO:0007669"/>
    <property type="project" value="InterPro"/>
</dbReference>
<keyword evidence="2" id="KW-0813">Transport</keyword>
<dbReference type="InterPro" id="IPR012295">
    <property type="entry name" value="TBP_dom_sf"/>
</dbReference>